<keyword evidence="1" id="KW-1133">Transmembrane helix</keyword>
<evidence type="ECO:0000256" key="1">
    <source>
        <dbReference type="SAM" id="Phobius"/>
    </source>
</evidence>
<organism evidence="2">
    <name type="scientific">uncultured Thiotrichaceae bacterium</name>
    <dbReference type="NCBI Taxonomy" id="298394"/>
    <lineage>
        <taxon>Bacteria</taxon>
        <taxon>Pseudomonadati</taxon>
        <taxon>Pseudomonadota</taxon>
        <taxon>Gammaproteobacteria</taxon>
        <taxon>Thiotrichales</taxon>
        <taxon>Thiotrichaceae</taxon>
        <taxon>environmental samples</taxon>
    </lineage>
</organism>
<sequence>MKKENKPMVDENPLRIPRTIRVLIGVLLMFATVGTVSLHALFG</sequence>
<proteinExistence type="predicted"/>
<dbReference type="EMBL" id="CACVAY010000081">
    <property type="protein sequence ID" value="CAA6817101.1"/>
    <property type="molecule type" value="Genomic_DNA"/>
</dbReference>
<keyword evidence="1" id="KW-0472">Membrane</keyword>
<name>A0A6S6T1Y7_9GAMM</name>
<accession>A0A6S6T1Y7</accession>
<gene>
    <name evidence="2" type="ORF">HELGO_WM42855</name>
</gene>
<protein>
    <submittedName>
        <fullName evidence="2">Uncharacterized protein</fullName>
    </submittedName>
</protein>
<reference evidence="2" key="1">
    <citation type="submission" date="2020-01" db="EMBL/GenBank/DDBJ databases">
        <authorList>
            <person name="Meier V. D."/>
            <person name="Meier V D."/>
        </authorList>
    </citation>
    <scope>NUCLEOTIDE SEQUENCE</scope>
    <source>
        <strain evidence="2">HLG_WM_MAG_07</strain>
    </source>
</reference>
<keyword evidence="1" id="KW-0812">Transmembrane</keyword>
<feature type="transmembrane region" description="Helical" evidence="1">
    <location>
        <begin position="20"/>
        <end position="42"/>
    </location>
</feature>
<evidence type="ECO:0000313" key="2">
    <source>
        <dbReference type="EMBL" id="CAA6817101.1"/>
    </source>
</evidence>
<dbReference type="AlphaFoldDB" id="A0A6S6T1Y7"/>